<dbReference type="Gene3D" id="6.10.340.10">
    <property type="match status" value="1"/>
</dbReference>
<keyword evidence="2" id="KW-0597">Phosphoprotein</keyword>
<feature type="transmembrane region" description="Helical" evidence="5">
    <location>
        <begin position="12"/>
        <end position="32"/>
    </location>
</feature>
<dbReference type="InterPro" id="IPR003660">
    <property type="entry name" value="HAMP_dom"/>
</dbReference>
<organism evidence="7 8">
    <name type="scientific">Candidatus Clostridium stratigraminis</name>
    <dbReference type="NCBI Taxonomy" id="3381661"/>
    <lineage>
        <taxon>Bacteria</taxon>
        <taxon>Bacillati</taxon>
        <taxon>Bacillota</taxon>
        <taxon>Clostridia</taxon>
        <taxon>Eubacteriales</taxon>
        <taxon>Clostridiaceae</taxon>
        <taxon>Clostridium</taxon>
    </lineage>
</organism>
<keyword evidence="5" id="KW-1133">Transmembrane helix</keyword>
<dbReference type="EMBL" id="JBJHZZ010000002">
    <property type="protein sequence ID" value="MFL0246387.1"/>
    <property type="molecule type" value="Genomic_DNA"/>
</dbReference>
<dbReference type="InterPro" id="IPR003594">
    <property type="entry name" value="HATPase_dom"/>
</dbReference>
<evidence type="ECO:0000313" key="8">
    <source>
        <dbReference type="Proteomes" id="UP001623591"/>
    </source>
</evidence>
<evidence type="ECO:0000256" key="4">
    <source>
        <dbReference type="ARBA" id="ARBA00022777"/>
    </source>
</evidence>
<protein>
    <submittedName>
        <fullName evidence="7">Sensor histidine kinase</fullName>
        <ecNumber evidence="7">2.7.13.3</ecNumber>
    </submittedName>
</protein>
<keyword evidence="3 7" id="KW-0808">Transferase</keyword>
<keyword evidence="5" id="KW-0472">Membrane</keyword>
<proteinExistence type="predicted"/>
<evidence type="ECO:0000256" key="1">
    <source>
        <dbReference type="ARBA" id="ARBA00004370"/>
    </source>
</evidence>
<dbReference type="Pfam" id="PF02518">
    <property type="entry name" value="HATPase_c"/>
    <property type="match status" value="1"/>
</dbReference>
<evidence type="ECO:0000256" key="3">
    <source>
        <dbReference type="ARBA" id="ARBA00022679"/>
    </source>
</evidence>
<dbReference type="SMART" id="SM00387">
    <property type="entry name" value="HATPase_c"/>
    <property type="match status" value="1"/>
</dbReference>
<dbReference type="RefSeq" id="WP_406768855.1">
    <property type="nucleotide sequence ID" value="NZ_JBJHZZ010000002.1"/>
</dbReference>
<name>A0ABW8T1T6_9CLOT</name>
<dbReference type="PANTHER" id="PTHR34220">
    <property type="entry name" value="SENSOR HISTIDINE KINASE YPDA"/>
    <property type="match status" value="1"/>
</dbReference>
<sequence>MKTSSLKRKFIIFAIIIITPIATSNIITIIMSRKINENYNIMLSKMSMTNEIKNSLNDSFSNFNKYILTNSNESKRLYEVNYNKAIDKVKLLQLNSDLESQYILRDLLNSLESYNVSADKTIYIYSKKSSVDAYYEDYVFTKEISSYCNTFISKLIDSYLKYNNNIYNKLKDKERFVYWVMVIYIITALSISIIYTLLFIKDILNKLSELVDSSKKVSFGDFSYKEGKKTSIYELDILSEAFSTMINNIKKHINSIEENAKLESKIRDDRMKLLKYENALKMSQLKILQSQINPHFLFNTLNCINQTAIKEDAALTESLIKSVADILRYSLNMMDRDATLEEEINITREYMFIQESRYKDRFKYTINIKADLTKVKVPGMTLQPFVENAFIHGIEPKEEGGNIDIDIYEKGEACIVEIKDNGCGIDEDILTKIVSKEKYADHIGHTTGMGIRSVVERLEIMYDVKNIFEIESKKDLGTSIYLKIPLKELKFL</sequence>
<dbReference type="GO" id="GO:0004673">
    <property type="term" value="F:protein histidine kinase activity"/>
    <property type="evidence" value="ECO:0007669"/>
    <property type="project" value="UniProtKB-EC"/>
</dbReference>
<keyword evidence="4 7" id="KW-0418">Kinase</keyword>
<dbReference type="Proteomes" id="UP001623591">
    <property type="component" value="Unassembled WGS sequence"/>
</dbReference>
<gene>
    <name evidence="7" type="ORF">ACJDUG_05245</name>
</gene>
<evidence type="ECO:0000256" key="5">
    <source>
        <dbReference type="SAM" id="Phobius"/>
    </source>
</evidence>
<keyword evidence="8" id="KW-1185">Reference proteome</keyword>
<reference evidence="7 8" key="1">
    <citation type="submission" date="2024-11" db="EMBL/GenBank/DDBJ databases">
        <authorList>
            <person name="Heng Y.C."/>
            <person name="Lim A.C.H."/>
            <person name="Lee J.K.Y."/>
            <person name="Kittelmann S."/>
        </authorList>
    </citation>
    <scope>NUCLEOTIDE SEQUENCE [LARGE SCALE GENOMIC DNA]</scope>
    <source>
        <strain evidence="7 8">WILCCON 0185</strain>
    </source>
</reference>
<dbReference type="InterPro" id="IPR036890">
    <property type="entry name" value="HATPase_C_sf"/>
</dbReference>
<dbReference type="InterPro" id="IPR010559">
    <property type="entry name" value="Sig_transdc_His_kin_internal"/>
</dbReference>
<dbReference type="InterPro" id="IPR050640">
    <property type="entry name" value="Bact_2-comp_sensor_kinase"/>
</dbReference>
<dbReference type="Pfam" id="PF06580">
    <property type="entry name" value="His_kinase"/>
    <property type="match status" value="1"/>
</dbReference>
<comment type="subcellular location">
    <subcellularLocation>
        <location evidence="1">Membrane</location>
    </subcellularLocation>
</comment>
<feature type="transmembrane region" description="Helical" evidence="5">
    <location>
        <begin position="176"/>
        <end position="200"/>
    </location>
</feature>
<dbReference type="SUPFAM" id="SSF55874">
    <property type="entry name" value="ATPase domain of HSP90 chaperone/DNA topoisomerase II/histidine kinase"/>
    <property type="match status" value="1"/>
</dbReference>
<dbReference type="EC" id="2.7.13.3" evidence="7"/>
<feature type="domain" description="HAMP" evidence="6">
    <location>
        <begin position="201"/>
        <end position="254"/>
    </location>
</feature>
<dbReference type="PANTHER" id="PTHR34220:SF7">
    <property type="entry name" value="SENSOR HISTIDINE KINASE YPDA"/>
    <property type="match status" value="1"/>
</dbReference>
<accession>A0ABW8T1T6</accession>
<evidence type="ECO:0000313" key="7">
    <source>
        <dbReference type="EMBL" id="MFL0246387.1"/>
    </source>
</evidence>
<comment type="caution">
    <text evidence="7">The sequence shown here is derived from an EMBL/GenBank/DDBJ whole genome shotgun (WGS) entry which is preliminary data.</text>
</comment>
<evidence type="ECO:0000256" key="2">
    <source>
        <dbReference type="ARBA" id="ARBA00022553"/>
    </source>
</evidence>
<evidence type="ECO:0000259" key="6">
    <source>
        <dbReference type="PROSITE" id="PS50885"/>
    </source>
</evidence>
<dbReference type="Gene3D" id="3.30.565.10">
    <property type="entry name" value="Histidine kinase-like ATPase, C-terminal domain"/>
    <property type="match status" value="1"/>
</dbReference>
<keyword evidence="5" id="KW-0812">Transmembrane</keyword>
<dbReference type="PROSITE" id="PS50885">
    <property type="entry name" value="HAMP"/>
    <property type="match status" value="1"/>
</dbReference>